<dbReference type="PROSITE" id="PS51375">
    <property type="entry name" value="PPR"/>
    <property type="match status" value="4"/>
</dbReference>
<proteinExistence type="predicted"/>
<evidence type="ECO:0000256" key="2">
    <source>
        <dbReference type="PROSITE-ProRule" id="PRU00708"/>
    </source>
</evidence>
<dbReference type="FunFam" id="1.25.40.10:FF:000344">
    <property type="entry name" value="Pentatricopeptide repeat-containing protein"/>
    <property type="match status" value="1"/>
</dbReference>
<protein>
    <recommendedName>
        <fullName evidence="5">Pentacotripeptide-repeat region of PRORP domain-containing protein</fullName>
    </recommendedName>
</protein>
<keyword evidence="1" id="KW-0677">Repeat</keyword>
<dbReference type="InterPro" id="IPR002885">
    <property type="entry name" value="PPR_rpt"/>
</dbReference>
<feature type="repeat" description="PPR" evidence="2">
    <location>
        <begin position="178"/>
        <end position="212"/>
    </location>
</feature>
<dbReference type="PANTHER" id="PTHR47926">
    <property type="entry name" value="PENTATRICOPEPTIDE REPEAT-CONTAINING PROTEIN"/>
    <property type="match status" value="1"/>
</dbReference>
<dbReference type="eggNOG" id="KOG4197">
    <property type="taxonomic scope" value="Eukaryota"/>
</dbReference>
<reference evidence="3 4" key="1">
    <citation type="journal article" date="2013" name="Proc. Natl. Acad. Sci. U.S.A.">
        <title>Fine-scale variation in meiotic recombination in Mimulus inferred from population shotgun sequencing.</title>
        <authorList>
            <person name="Hellsten U."/>
            <person name="Wright K.M."/>
            <person name="Jenkins J."/>
            <person name="Shu S."/>
            <person name="Yuan Y."/>
            <person name="Wessler S.R."/>
            <person name="Schmutz J."/>
            <person name="Willis J.H."/>
            <person name="Rokhsar D.S."/>
        </authorList>
    </citation>
    <scope>NUCLEOTIDE SEQUENCE [LARGE SCALE GENOMIC DNA]</scope>
    <source>
        <strain evidence="4">cv. DUN x IM62</strain>
    </source>
</reference>
<evidence type="ECO:0008006" key="5">
    <source>
        <dbReference type="Google" id="ProtNLM"/>
    </source>
</evidence>
<keyword evidence="4" id="KW-1185">Reference proteome</keyword>
<feature type="repeat" description="PPR" evidence="2">
    <location>
        <begin position="71"/>
        <end position="105"/>
    </location>
</feature>
<dbReference type="InterPro" id="IPR046848">
    <property type="entry name" value="E_motif"/>
</dbReference>
<feature type="repeat" description="PPR" evidence="2">
    <location>
        <begin position="411"/>
        <end position="445"/>
    </location>
</feature>
<feature type="repeat" description="PPR" evidence="2">
    <location>
        <begin position="279"/>
        <end position="313"/>
    </location>
</feature>
<dbReference type="Gene3D" id="1.25.40.10">
    <property type="entry name" value="Tetratricopeptide repeat domain"/>
    <property type="match status" value="6"/>
</dbReference>
<sequence>MLKEFNGFNLVVHNCLINANLQWGNAFDACRLFDEMPERNEVSWTALISGLLRNGNVDRAMHYFERNPFSTVFTWTATISGLVQNSMSFRAMVLYKKMLQSGVLPNHITFTSVIKACIELGDFRLGNSVLGLIVKTSFEDNLCVSNSLVKLFLRFDMYVEMGDLREARRIFDEMPERNEITWSAMISRFSQSGNAEEAVKLFRQMVIEKFKPNISCYSSVISALASLEALQAGRNIHAHVTKIGMEMNVFVGSSLVDFYCKCGNTKDGFLLFDSLPYKNIVCWNTMVSGYSLNGQLAEAMELFNRIPRKNNISWNSLITGHLCVENFSEAFEVFNEMILCGELPNKSTFSSVLKACANMASLEKGKYAHAKALKLGFQHDIFVGTALVDMYAKSGSVESSRMIFHRMPMKNEIVWTAMIQGLAENGFAEESLSLFQEMEKTSSIAPNELILSSVLFACSHCGLVDEGLSYFNSMEKIYGVKPNERHYTSVVDMLSRSGRLLEAEKFMANMPFEPEANAWAALLSGCKTYGNESLGEKIAEKLLKVAETKVGGYILLSNVYALGGKWVDVMNTRELMNERGIKKNGGCSWIELRDRVHVFYSQDENRTRSMEIYSVLQLFNCEIQSAFA</sequence>
<organism evidence="3 4">
    <name type="scientific">Erythranthe guttata</name>
    <name type="common">Yellow monkey flower</name>
    <name type="synonym">Mimulus guttatus</name>
    <dbReference type="NCBI Taxonomy" id="4155"/>
    <lineage>
        <taxon>Eukaryota</taxon>
        <taxon>Viridiplantae</taxon>
        <taxon>Streptophyta</taxon>
        <taxon>Embryophyta</taxon>
        <taxon>Tracheophyta</taxon>
        <taxon>Spermatophyta</taxon>
        <taxon>Magnoliopsida</taxon>
        <taxon>eudicotyledons</taxon>
        <taxon>Gunneridae</taxon>
        <taxon>Pentapetalae</taxon>
        <taxon>asterids</taxon>
        <taxon>lamiids</taxon>
        <taxon>Lamiales</taxon>
        <taxon>Phrymaceae</taxon>
        <taxon>Erythranthe</taxon>
    </lineage>
</organism>
<dbReference type="FunFam" id="1.25.40.10:FF:000090">
    <property type="entry name" value="Pentatricopeptide repeat-containing protein, chloroplastic"/>
    <property type="match status" value="1"/>
</dbReference>
<dbReference type="GO" id="GO:0003723">
    <property type="term" value="F:RNA binding"/>
    <property type="evidence" value="ECO:0007669"/>
    <property type="project" value="InterPro"/>
</dbReference>
<evidence type="ECO:0000256" key="1">
    <source>
        <dbReference type="ARBA" id="ARBA00022737"/>
    </source>
</evidence>
<dbReference type="PANTHER" id="PTHR47926:SF419">
    <property type="entry name" value="(WILD MALAYSIAN BANANA) HYPOTHETICAL PROTEIN"/>
    <property type="match status" value="1"/>
</dbReference>
<dbReference type="Pfam" id="PF20431">
    <property type="entry name" value="E_motif"/>
    <property type="match status" value="1"/>
</dbReference>
<accession>A0A022R780</accession>
<evidence type="ECO:0000313" key="4">
    <source>
        <dbReference type="Proteomes" id="UP000030748"/>
    </source>
</evidence>
<dbReference type="NCBIfam" id="TIGR00756">
    <property type="entry name" value="PPR"/>
    <property type="match status" value="6"/>
</dbReference>
<dbReference type="InterPro" id="IPR011990">
    <property type="entry name" value="TPR-like_helical_dom_sf"/>
</dbReference>
<evidence type="ECO:0000313" key="3">
    <source>
        <dbReference type="EMBL" id="EYU34730.1"/>
    </source>
</evidence>
<name>A0A022R780_ERYGU</name>
<dbReference type="InterPro" id="IPR046960">
    <property type="entry name" value="PPR_At4g14850-like_plant"/>
</dbReference>
<dbReference type="GO" id="GO:0009451">
    <property type="term" value="P:RNA modification"/>
    <property type="evidence" value="ECO:0000318"/>
    <property type="project" value="GO_Central"/>
</dbReference>
<dbReference type="AlphaFoldDB" id="A0A022R780"/>
<dbReference type="EMBL" id="KI630674">
    <property type="protein sequence ID" value="EYU34730.1"/>
    <property type="molecule type" value="Genomic_DNA"/>
</dbReference>
<dbReference type="Proteomes" id="UP000030748">
    <property type="component" value="Unassembled WGS sequence"/>
</dbReference>
<gene>
    <name evidence="3" type="ORF">MIMGU_mgv1a002881mg</name>
</gene>
<dbReference type="Pfam" id="PF13041">
    <property type="entry name" value="PPR_2"/>
    <property type="match status" value="3"/>
</dbReference>
<dbReference type="Pfam" id="PF01535">
    <property type="entry name" value="PPR"/>
    <property type="match status" value="7"/>
</dbReference>